<dbReference type="Pfam" id="PF00076">
    <property type="entry name" value="RRM_1"/>
    <property type="match status" value="1"/>
</dbReference>
<feature type="compositionally biased region" description="Acidic residues" evidence="4">
    <location>
        <begin position="726"/>
        <end position="743"/>
    </location>
</feature>
<feature type="region of interest" description="Disordered" evidence="4">
    <location>
        <begin position="677"/>
        <end position="750"/>
    </location>
</feature>
<dbReference type="PROSITE" id="PS50102">
    <property type="entry name" value="RRM"/>
    <property type="match status" value="3"/>
</dbReference>
<dbReference type="EMBL" id="RSCD01000003">
    <property type="protein sequence ID" value="RSH93879.1"/>
    <property type="molecule type" value="Genomic_DNA"/>
</dbReference>
<name>A0A427YS45_9TREE</name>
<evidence type="ECO:0000256" key="4">
    <source>
        <dbReference type="SAM" id="MobiDB-lite"/>
    </source>
</evidence>
<feature type="compositionally biased region" description="Polar residues" evidence="4">
    <location>
        <begin position="693"/>
        <end position="709"/>
    </location>
</feature>
<reference evidence="6 7" key="1">
    <citation type="submission" date="2018-11" db="EMBL/GenBank/DDBJ databases">
        <title>Genome sequence of Saitozyma podzolica DSM 27192.</title>
        <authorList>
            <person name="Aliyu H."/>
            <person name="Gorte O."/>
            <person name="Ochsenreither K."/>
        </authorList>
    </citation>
    <scope>NUCLEOTIDE SEQUENCE [LARGE SCALE GENOMIC DNA]</scope>
    <source>
        <strain evidence="6 7">DSM 27192</strain>
    </source>
</reference>
<dbReference type="GO" id="GO:0010468">
    <property type="term" value="P:regulation of gene expression"/>
    <property type="evidence" value="ECO:0007669"/>
    <property type="project" value="UniProtKB-ARBA"/>
</dbReference>
<keyword evidence="1" id="KW-0677">Repeat</keyword>
<evidence type="ECO:0000256" key="2">
    <source>
        <dbReference type="ARBA" id="ARBA00022884"/>
    </source>
</evidence>
<evidence type="ECO:0000259" key="5">
    <source>
        <dbReference type="PROSITE" id="PS50102"/>
    </source>
</evidence>
<sequence>MSASSPLRDAAHGLHVQPALPGSSYHPVDDAQSIFALPGNLQYQGNLSHNPHGLSLPSVSGANPLHLTGLPGLATPGYAYLDFDDMKRALDVSSLPVNPMTGVSPHIDPASSFSDAPPKKARYSPNLPPQPSTAGPSVPSFNPPQQVFPAMASPLNLGSPSSPLPPQSAASLGPQPSLRTNGPSLTVPSTPIMGMMNGVMGYPMSPFGGFNMNMGSFGNSPIVSPSMNPHMMTGNYGPAAAAAAAAAAGNTTGRTVYVDASVDELLNLVRFGPIENVRLLPEKSCVFISFMDGSTAAGFHADAGVKKLALRGQELRIGWGKASSVPPNVLHAVQQQQATRNVFVGNLPASTTEEDLRDELSKFGPIDQVKIVRDKNIGFVHFLSVGAAMRVVQQLPLEPGWQDRRVNYGKDRCAYVPKAQQAAVQAAQAQAMAAVQSQHSQMPNSPYTPFTPMSPSFNSFSPTGFNSPGFAGATGMASVPGGWVDPNAAGNRTVYVGNLHPDTTTEELCNNIRGGQLQQVKHLREKNIAFVTFVNAANAVSFYHQATSSGLTINTRRLKIGWGKPSGPMSPALLQAVQAGASRNVYLGSISDFDLFTEDKLRTDFAEFGGGLGAMAGAARADGVDIEMINFLKEKGAAFVNFASIQSAQKAIDGIKLKPEYATLRIAYGKDRCANAPRGNNAGTHIATPMGSRPNNNRQTSHTSHTSQQPVEDDVAMAPAPAAVELDAEGPYDLDGTYDEELVDVPASFE</sequence>
<evidence type="ECO:0000313" key="6">
    <source>
        <dbReference type="EMBL" id="RSH93879.1"/>
    </source>
</evidence>
<dbReference type="AlphaFoldDB" id="A0A427YS45"/>
<proteinExistence type="predicted"/>
<dbReference type="CDD" id="cd12523">
    <property type="entry name" value="RRM2_MRN1"/>
    <property type="match status" value="1"/>
</dbReference>
<feature type="compositionally biased region" description="Low complexity" evidence="4">
    <location>
        <begin position="716"/>
        <end position="725"/>
    </location>
</feature>
<feature type="compositionally biased region" description="Polar residues" evidence="4">
    <location>
        <begin position="132"/>
        <end position="145"/>
    </location>
</feature>
<dbReference type="Gene3D" id="3.30.70.330">
    <property type="match status" value="3"/>
</dbReference>
<dbReference type="OrthoDB" id="6407164at2759"/>
<dbReference type="InterPro" id="IPR012677">
    <property type="entry name" value="Nucleotide-bd_a/b_plait_sf"/>
</dbReference>
<gene>
    <name evidence="6" type="ORF">EHS25_006531</name>
</gene>
<dbReference type="InterPro" id="IPR000504">
    <property type="entry name" value="RRM_dom"/>
</dbReference>
<dbReference type="FunFam" id="3.30.70.330:FF:000120">
    <property type="entry name" value="Negative regulator of differentiation 1"/>
    <property type="match status" value="1"/>
</dbReference>
<evidence type="ECO:0000313" key="7">
    <source>
        <dbReference type="Proteomes" id="UP000279259"/>
    </source>
</evidence>
<dbReference type="GO" id="GO:0010494">
    <property type="term" value="C:cytoplasmic stress granule"/>
    <property type="evidence" value="ECO:0007669"/>
    <property type="project" value="TreeGrafter"/>
</dbReference>
<dbReference type="PANTHER" id="PTHR14089:SF8">
    <property type="entry name" value="RNA-BINDING PROTEIN MRN1"/>
    <property type="match status" value="1"/>
</dbReference>
<feature type="domain" description="RRM" evidence="5">
    <location>
        <begin position="340"/>
        <end position="421"/>
    </location>
</feature>
<feature type="region of interest" description="Disordered" evidence="4">
    <location>
        <begin position="103"/>
        <end position="185"/>
    </location>
</feature>
<comment type="caution">
    <text evidence="6">The sequence shown here is derived from an EMBL/GenBank/DDBJ whole genome shotgun (WGS) entry which is preliminary data.</text>
</comment>
<evidence type="ECO:0000256" key="3">
    <source>
        <dbReference type="PROSITE-ProRule" id="PRU00176"/>
    </source>
</evidence>
<dbReference type="STRING" id="1890683.A0A427YS45"/>
<dbReference type="PANTHER" id="PTHR14089">
    <property type="entry name" value="PRE-MRNA-SPLICING FACTOR RBM22"/>
    <property type="match status" value="1"/>
</dbReference>
<feature type="domain" description="RRM" evidence="5">
    <location>
        <begin position="583"/>
        <end position="671"/>
    </location>
</feature>
<evidence type="ECO:0000256" key="1">
    <source>
        <dbReference type="ARBA" id="ARBA00022737"/>
    </source>
</evidence>
<protein>
    <recommendedName>
        <fullName evidence="5">RRM domain-containing protein</fullName>
    </recommendedName>
</protein>
<dbReference type="SUPFAM" id="SSF54928">
    <property type="entry name" value="RNA-binding domain, RBD"/>
    <property type="match status" value="3"/>
</dbReference>
<dbReference type="InterPro" id="IPR035979">
    <property type="entry name" value="RBD_domain_sf"/>
</dbReference>
<organism evidence="6 7">
    <name type="scientific">Saitozyma podzolica</name>
    <dbReference type="NCBI Taxonomy" id="1890683"/>
    <lineage>
        <taxon>Eukaryota</taxon>
        <taxon>Fungi</taxon>
        <taxon>Dikarya</taxon>
        <taxon>Basidiomycota</taxon>
        <taxon>Agaricomycotina</taxon>
        <taxon>Tremellomycetes</taxon>
        <taxon>Tremellales</taxon>
        <taxon>Trimorphomycetaceae</taxon>
        <taxon>Saitozyma</taxon>
    </lineage>
</organism>
<accession>A0A427YS45</accession>
<dbReference type="FunFam" id="3.30.70.330:FF:000400">
    <property type="entry name" value="Negative regulator of differentiation 1"/>
    <property type="match status" value="1"/>
</dbReference>
<dbReference type="GO" id="GO:0003729">
    <property type="term" value="F:mRNA binding"/>
    <property type="evidence" value="ECO:0007669"/>
    <property type="project" value="TreeGrafter"/>
</dbReference>
<feature type="domain" description="RRM" evidence="5">
    <location>
        <begin position="492"/>
        <end position="565"/>
    </location>
</feature>
<feature type="compositionally biased region" description="Low complexity" evidence="4">
    <location>
        <begin position="152"/>
        <end position="174"/>
    </location>
</feature>
<dbReference type="Proteomes" id="UP000279259">
    <property type="component" value="Unassembled WGS sequence"/>
</dbReference>
<keyword evidence="2 3" id="KW-0694">RNA-binding</keyword>
<keyword evidence="7" id="KW-1185">Reference proteome</keyword>
<dbReference type="InterPro" id="IPR039171">
    <property type="entry name" value="Cwc2/Slt11"/>
</dbReference>
<dbReference type="SMART" id="SM00360">
    <property type="entry name" value="RRM"/>
    <property type="match status" value="4"/>
</dbReference>